<reference evidence="3" key="1">
    <citation type="submission" date="2016-10" db="EMBL/GenBank/DDBJ databases">
        <authorList>
            <person name="Varghese N."/>
            <person name="Submissions S."/>
        </authorList>
    </citation>
    <scope>NUCLEOTIDE SEQUENCE [LARGE SCALE GENOMIC DNA]</scope>
    <source>
        <strain evidence="3">DSM 24767</strain>
    </source>
</reference>
<keyword evidence="1" id="KW-0472">Membrane</keyword>
<keyword evidence="1" id="KW-0812">Transmembrane</keyword>
<sequence>MTSQFLPGDDGNSLLVALIVGCVLIPGLGIAGAYLFSGPDQAELAFRLTVALVLPTLLMVALLFAAGVYSGSSDDER</sequence>
<evidence type="ECO:0000256" key="1">
    <source>
        <dbReference type="SAM" id="Phobius"/>
    </source>
</evidence>
<feature type="transmembrane region" description="Helical" evidence="1">
    <location>
        <begin position="48"/>
        <end position="69"/>
    </location>
</feature>
<dbReference type="RefSeq" id="WP_244510238.1">
    <property type="nucleotide sequence ID" value="NZ_FNLC01000002.1"/>
</dbReference>
<evidence type="ECO:0000313" key="3">
    <source>
        <dbReference type="Proteomes" id="UP000198848"/>
    </source>
</evidence>
<gene>
    <name evidence="2" type="ORF">SAMN04489842_2612</name>
</gene>
<organism evidence="2 3">
    <name type="scientific">Natronobacterium texcoconense</name>
    <dbReference type="NCBI Taxonomy" id="1095778"/>
    <lineage>
        <taxon>Archaea</taxon>
        <taxon>Methanobacteriati</taxon>
        <taxon>Methanobacteriota</taxon>
        <taxon>Stenosarchaea group</taxon>
        <taxon>Halobacteria</taxon>
        <taxon>Halobacteriales</taxon>
        <taxon>Natrialbaceae</taxon>
        <taxon>Natronobacterium</taxon>
    </lineage>
</organism>
<dbReference type="EMBL" id="FNLC01000002">
    <property type="protein sequence ID" value="SDR16698.1"/>
    <property type="molecule type" value="Genomic_DNA"/>
</dbReference>
<feature type="transmembrane region" description="Helical" evidence="1">
    <location>
        <begin position="14"/>
        <end position="36"/>
    </location>
</feature>
<keyword evidence="1" id="KW-1133">Transmembrane helix</keyword>
<name>A0A1H1GUV9_NATTX</name>
<protein>
    <submittedName>
        <fullName evidence="2">Uncharacterized protein</fullName>
    </submittedName>
</protein>
<proteinExistence type="predicted"/>
<evidence type="ECO:0000313" key="2">
    <source>
        <dbReference type="EMBL" id="SDR16698.1"/>
    </source>
</evidence>
<keyword evidence="3" id="KW-1185">Reference proteome</keyword>
<accession>A0A1H1GUV9</accession>
<dbReference type="Proteomes" id="UP000198848">
    <property type="component" value="Unassembled WGS sequence"/>
</dbReference>
<dbReference type="AlphaFoldDB" id="A0A1H1GUV9"/>